<protein>
    <submittedName>
        <fullName evidence="2">Uncharacterized protein</fullName>
    </submittedName>
</protein>
<feature type="region of interest" description="Disordered" evidence="1">
    <location>
        <begin position="20"/>
        <end position="53"/>
    </location>
</feature>
<name>A0A7J5ZAK3_DISMA</name>
<evidence type="ECO:0000256" key="1">
    <source>
        <dbReference type="SAM" id="MobiDB-lite"/>
    </source>
</evidence>
<organism evidence="2 3">
    <name type="scientific">Dissostichus mawsoni</name>
    <name type="common">Antarctic cod</name>
    <dbReference type="NCBI Taxonomy" id="36200"/>
    <lineage>
        <taxon>Eukaryota</taxon>
        <taxon>Metazoa</taxon>
        <taxon>Chordata</taxon>
        <taxon>Craniata</taxon>
        <taxon>Vertebrata</taxon>
        <taxon>Euteleostomi</taxon>
        <taxon>Actinopterygii</taxon>
        <taxon>Neopterygii</taxon>
        <taxon>Teleostei</taxon>
        <taxon>Neoteleostei</taxon>
        <taxon>Acanthomorphata</taxon>
        <taxon>Eupercaria</taxon>
        <taxon>Perciformes</taxon>
        <taxon>Notothenioidei</taxon>
        <taxon>Nototheniidae</taxon>
        <taxon>Dissostichus</taxon>
    </lineage>
</organism>
<accession>A0A7J5ZAK3</accession>
<dbReference type="EMBL" id="JAAKFY010000004">
    <property type="protein sequence ID" value="KAF3858805.1"/>
    <property type="molecule type" value="Genomic_DNA"/>
</dbReference>
<comment type="caution">
    <text evidence="2">The sequence shown here is derived from an EMBL/GenBank/DDBJ whole genome shotgun (WGS) entry which is preliminary data.</text>
</comment>
<proteinExistence type="predicted"/>
<reference evidence="2 3" key="1">
    <citation type="submission" date="2020-03" db="EMBL/GenBank/DDBJ databases">
        <title>Dissostichus mawsoni Genome sequencing and assembly.</title>
        <authorList>
            <person name="Park H."/>
        </authorList>
    </citation>
    <scope>NUCLEOTIDE SEQUENCE [LARGE SCALE GENOMIC DNA]</scope>
    <source>
        <strain evidence="2">DM0001</strain>
        <tissue evidence="2">Muscle</tissue>
    </source>
</reference>
<gene>
    <name evidence="2" type="ORF">F7725_012006</name>
</gene>
<dbReference type="AlphaFoldDB" id="A0A7J5ZAK3"/>
<dbReference type="Proteomes" id="UP000518266">
    <property type="component" value="Unassembled WGS sequence"/>
</dbReference>
<keyword evidence="3" id="KW-1185">Reference proteome</keyword>
<feature type="compositionally biased region" description="Pro residues" evidence="1">
    <location>
        <begin position="37"/>
        <end position="49"/>
    </location>
</feature>
<evidence type="ECO:0000313" key="3">
    <source>
        <dbReference type="Proteomes" id="UP000518266"/>
    </source>
</evidence>
<evidence type="ECO:0000313" key="2">
    <source>
        <dbReference type="EMBL" id="KAF3858805.1"/>
    </source>
</evidence>
<sequence>MQLDQVVVRSRDLVCQSVSPALSHLAPPSQDEVETSLPPPPPPPPPPPTACLLLGPRHRIKASKESRLIL</sequence>